<reference evidence="1 2" key="1">
    <citation type="journal article" date="2019" name="Genome Biol. Evol.">
        <title>Insights into the evolution of the New World diploid cottons (Gossypium, subgenus Houzingenia) based on genome sequencing.</title>
        <authorList>
            <person name="Grover C.E."/>
            <person name="Arick M.A. 2nd"/>
            <person name="Thrash A."/>
            <person name="Conover J.L."/>
            <person name="Sanders W.S."/>
            <person name="Peterson D.G."/>
            <person name="Frelichowski J.E."/>
            <person name="Scheffler J.A."/>
            <person name="Scheffler B.E."/>
            <person name="Wendel J.F."/>
        </authorList>
    </citation>
    <scope>NUCLEOTIDE SEQUENCE [LARGE SCALE GENOMIC DNA]</scope>
    <source>
        <strain evidence="1">157</strain>
        <tissue evidence="1">Leaf</tissue>
    </source>
</reference>
<sequence>IEKSIQFKSQILHYNTNIFLNPFLESTISLQTFNCSWKSPIFIISSVLSPKTQIQKPTICAKISKRRNGSHGSTKLALELVSILASNLKILLQPLDLIIQILVVAYE</sequence>
<evidence type="ECO:0000313" key="1">
    <source>
        <dbReference type="EMBL" id="MBA0548004.1"/>
    </source>
</evidence>
<proteinExistence type="predicted"/>
<accession>A0A7J8L6D7</accession>
<organism evidence="1 2">
    <name type="scientific">Gossypium lobatum</name>
    <dbReference type="NCBI Taxonomy" id="34289"/>
    <lineage>
        <taxon>Eukaryota</taxon>
        <taxon>Viridiplantae</taxon>
        <taxon>Streptophyta</taxon>
        <taxon>Embryophyta</taxon>
        <taxon>Tracheophyta</taxon>
        <taxon>Spermatophyta</taxon>
        <taxon>Magnoliopsida</taxon>
        <taxon>eudicotyledons</taxon>
        <taxon>Gunneridae</taxon>
        <taxon>Pentapetalae</taxon>
        <taxon>rosids</taxon>
        <taxon>malvids</taxon>
        <taxon>Malvales</taxon>
        <taxon>Malvaceae</taxon>
        <taxon>Malvoideae</taxon>
        <taxon>Gossypium</taxon>
    </lineage>
</organism>
<gene>
    <name evidence="1" type="ORF">Golob_019128</name>
</gene>
<dbReference type="Proteomes" id="UP000593572">
    <property type="component" value="Unassembled WGS sequence"/>
</dbReference>
<dbReference type="AlphaFoldDB" id="A0A7J8L6D7"/>
<protein>
    <submittedName>
        <fullName evidence="1">Uncharacterized protein</fullName>
    </submittedName>
</protein>
<name>A0A7J8L6D7_9ROSI</name>
<evidence type="ECO:0000313" key="2">
    <source>
        <dbReference type="Proteomes" id="UP000593572"/>
    </source>
</evidence>
<keyword evidence="2" id="KW-1185">Reference proteome</keyword>
<dbReference type="EMBL" id="JABEZX010000001">
    <property type="protein sequence ID" value="MBA0548004.1"/>
    <property type="molecule type" value="Genomic_DNA"/>
</dbReference>
<feature type="non-terminal residue" evidence="1">
    <location>
        <position position="1"/>
    </location>
</feature>
<comment type="caution">
    <text evidence="1">The sequence shown here is derived from an EMBL/GenBank/DDBJ whole genome shotgun (WGS) entry which is preliminary data.</text>
</comment>